<protein>
    <submittedName>
        <fullName evidence="1">Uncharacterized protein</fullName>
    </submittedName>
</protein>
<evidence type="ECO:0000313" key="2">
    <source>
        <dbReference type="Proteomes" id="UP000046176"/>
    </source>
</evidence>
<organism evidence="1 2">
    <name type="scientific">Neorhizobium galegae bv. officinalis</name>
    <dbReference type="NCBI Taxonomy" id="323656"/>
    <lineage>
        <taxon>Bacteria</taxon>
        <taxon>Pseudomonadati</taxon>
        <taxon>Pseudomonadota</taxon>
        <taxon>Alphaproteobacteria</taxon>
        <taxon>Hyphomicrobiales</taxon>
        <taxon>Rhizobiaceae</taxon>
        <taxon>Rhizobium/Agrobacterium group</taxon>
        <taxon>Neorhizobium</taxon>
    </lineage>
</organism>
<evidence type="ECO:0000313" key="1">
    <source>
        <dbReference type="EMBL" id="CDZ41457.1"/>
    </source>
</evidence>
<accession>A0A0T7G2G9</accession>
<dbReference type="Proteomes" id="UP000046176">
    <property type="component" value="Unassembled WGS sequence"/>
</dbReference>
<name>A0A0T7G2G9_NEOGA</name>
<dbReference type="AlphaFoldDB" id="A0A0T7G2G9"/>
<dbReference type="EMBL" id="CCRH01000033">
    <property type="protein sequence ID" value="CDZ41457.1"/>
    <property type="molecule type" value="Genomic_DNA"/>
</dbReference>
<sequence length="46" mass="5200">MFTDVIKAMKARQMKPGHCQRVADYERIVAEIKEALAAMASPSRLH</sequence>
<proteinExistence type="predicted"/>
<reference evidence="1 2" key="1">
    <citation type="submission" date="2014-08" db="EMBL/GenBank/DDBJ databases">
        <authorList>
            <person name="Chen Y.-H."/>
        </authorList>
    </citation>
    <scope>NUCLEOTIDE SEQUENCE [LARGE SCALE GENOMIC DNA]</scope>
</reference>
<gene>
    <name evidence="1" type="ORF">NGAL_HAMBI1145_59030</name>
</gene>